<dbReference type="Proteomes" id="UP000178565">
    <property type="component" value="Unassembled WGS sequence"/>
</dbReference>
<reference evidence="1 2" key="1">
    <citation type="journal article" date="2016" name="Nat. Commun.">
        <title>Thousands of microbial genomes shed light on interconnected biogeochemical processes in an aquifer system.</title>
        <authorList>
            <person name="Anantharaman K."/>
            <person name="Brown C.T."/>
            <person name="Hug L.A."/>
            <person name="Sharon I."/>
            <person name="Castelle C.J."/>
            <person name="Probst A.J."/>
            <person name="Thomas B.C."/>
            <person name="Singh A."/>
            <person name="Wilkins M.J."/>
            <person name="Karaoz U."/>
            <person name="Brodie E.L."/>
            <person name="Williams K.H."/>
            <person name="Hubbard S.S."/>
            <person name="Banfield J.F."/>
        </authorList>
    </citation>
    <scope>NUCLEOTIDE SEQUENCE [LARGE SCALE GENOMIC DNA]</scope>
</reference>
<dbReference type="AlphaFoldDB" id="A0A1F5KP93"/>
<gene>
    <name evidence="1" type="ORF">A3B45_00505</name>
</gene>
<accession>A0A1F5KP93</accession>
<evidence type="ECO:0000313" key="1">
    <source>
        <dbReference type="EMBL" id="OGE42670.1"/>
    </source>
</evidence>
<comment type="caution">
    <text evidence="1">The sequence shown here is derived from an EMBL/GenBank/DDBJ whole genome shotgun (WGS) entry which is preliminary data.</text>
</comment>
<evidence type="ECO:0000313" key="2">
    <source>
        <dbReference type="Proteomes" id="UP000178565"/>
    </source>
</evidence>
<dbReference type="STRING" id="1797785.A3B45_00505"/>
<organism evidence="1 2">
    <name type="scientific">Candidatus Daviesbacteria bacterium RIFCSPLOWO2_01_FULL_39_12</name>
    <dbReference type="NCBI Taxonomy" id="1797785"/>
    <lineage>
        <taxon>Bacteria</taxon>
        <taxon>Candidatus Daviesiibacteriota</taxon>
    </lineage>
</organism>
<dbReference type="EMBL" id="MFDM01000023">
    <property type="protein sequence ID" value="OGE42670.1"/>
    <property type="molecule type" value="Genomic_DNA"/>
</dbReference>
<protein>
    <submittedName>
        <fullName evidence="1">Uncharacterized protein</fullName>
    </submittedName>
</protein>
<proteinExistence type="predicted"/>
<sequence length="347" mass="39910">MAERLAESRWFYSQPTSGIVEEWFKRNEENLRETWGDPWVLDNAFILNAVFTSWTAELKERYTRDQVIMTKDGPHVPVEDSELWNVWQEYTNSPKARDDFNGSKLHLHSYSRVLTDTKLRLVTSQYDWHRMRTLGMGLRDGVLPNGEPFPQREEYRDNFLPVRVNGGYVFLPENHPNNLVVQVTITTADNYLLTTKQPDDADYYPGAINATIAEQMHGQRDTSPFDTVERAVSKVGGEELKLTLIPEETRLAAMAVELDCNAVAMMMTARCAERSDQIDASVLGIDKDEFDQKYRIGKYSLEKPDELVQLFYNPHLLHGLSRIRIVAALSDVHGYEGALDILYQSKR</sequence>
<name>A0A1F5KP93_9BACT</name>